<keyword evidence="6" id="KW-1185">Reference proteome</keyword>
<dbReference type="InterPro" id="IPR036388">
    <property type="entry name" value="WH-like_DNA-bd_sf"/>
</dbReference>
<proteinExistence type="predicted"/>
<keyword evidence="1" id="KW-0805">Transcription regulation</keyword>
<dbReference type="GO" id="GO:0003700">
    <property type="term" value="F:DNA-binding transcription factor activity"/>
    <property type="evidence" value="ECO:0007669"/>
    <property type="project" value="InterPro"/>
</dbReference>
<dbReference type="AlphaFoldDB" id="A0A7K1YA81"/>
<name>A0A7K1YA81_9SPHI</name>
<dbReference type="PANTHER" id="PTHR38445">
    <property type="entry name" value="HTH-TYPE TRANSCRIPTIONAL REPRESSOR YTRA"/>
    <property type="match status" value="1"/>
</dbReference>
<keyword evidence="3" id="KW-0804">Transcription</keyword>
<dbReference type="SUPFAM" id="SSF46785">
    <property type="entry name" value="Winged helix' DNA-binding domain"/>
    <property type="match status" value="1"/>
</dbReference>
<dbReference type="PANTHER" id="PTHR38445:SF10">
    <property type="entry name" value="GNTR-FAMILY TRANSCRIPTIONAL REGULATOR"/>
    <property type="match status" value="1"/>
</dbReference>
<evidence type="ECO:0000256" key="2">
    <source>
        <dbReference type="ARBA" id="ARBA00023125"/>
    </source>
</evidence>
<dbReference type="SMART" id="SM00345">
    <property type="entry name" value="HTH_GNTR"/>
    <property type="match status" value="1"/>
</dbReference>
<feature type="domain" description="HTH gntR-type" evidence="4">
    <location>
        <begin position="7"/>
        <end position="75"/>
    </location>
</feature>
<evidence type="ECO:0000313" key="5">
    <source>
        <dbReference type="EMBL" id="MXV51485.1"/>
    </source>
</evidence>
<dbReference type="CDD" id="cd07377">
    <property type="entry name" value="WHTH_GntR"/>
    <property type="match status" value="1"/>
</dbReference>
<evidence type="ECO:0000313" key="6">
    <source>
        <dbReference type="Proteomes" id="UP000466586"/>
    </source>
</evidence>
<dbReference type="Pfam" id="PF00392">
    <property type="entry name" value="GntR"/>
    <property type="match status" value="1"/>
</dbReference>
<organism evidence="5 6">
    <name type="scientific">Hufsiella arboris</name>
    <dbReference type="NCBI Taxonomy" id="2695275"/>
    <lineage>
        <taxon>Bacteria</taxon>
        <taxon>Pseudomonadati</taxon>
        <taxon>Bacteroidota</taxon>
        <taxon>Sphingobacteriia</taxon>
        <taxon>Sphingobacteriales</taxon>
        <taxon>Sphingobacteriaceae</taxon>
        <taxon>Hufsiella</taxon>
    </lineage>
</organism>
<reference evidence="5 6" key="1">
    <citation type="submission" date="2019-11" db="EMBL/GenBank/DDBJ databases">
        <title>Pedobacter sp. HMF7647 Genome sequencing and assembly.</title>
        <authorList>
            <person name="Kang H."/>
            <person name="Kim H."/>
            <person name="Joh K."/>
        </authorList>
    </citation>
    <scope>NUCLEOTIDE SEQUENCE [LARGE SCALE GENOMIC DNA]</scope>
    <source>
        <strain evidence="5 6">HMF7647</strain>
    </source>
</reference>
<comment type="caution">
    <text evidence="5">The sequence shown here is derived from an EMBL/GenBank/DDBJ whole genome shotgun (WGS) entry which is preliminary data.</text>
</comment>
<evidence type="ECO:0000256" key="3">
    <source>
        <dbReference type="ARBA" id="ARBA00023163"/>
    </source>
</evidence>
<sequence>MEFRDNEAIYIQIANYVNEKILLGKWPAEQKILSVRDLAVELQVNPNTVMRTYEFLQNQDIISNKRGIGFFVTADAVNKIQTYQKERFFKQELPEFFRTIYLLNISIEEIDAHYKTFKTENYKP</sequence>
<evidence type="ECO:0000259" key="4">
    <source>
        <dbReference type="PROSITE" id="PS50949"/>
    </source>
</evidence>
<protein>
    <submittedName>
        <fullName evidence="5">GntR family transcriptional regulator</fullName>
    </submittedName>
</protein>
<evidence type="ECO:0000256" key="1">
    <source>
        <dbReference type="ARBA" id="ARBA00023015"/>
    </source>
</evidence>
<dbReference type="Gene3D" id="1.10.287.100">
    <property type="match status" value="1"/>
</dbReference>
<gene>
    <name evidence="5" type="ORF">GS399_10935</name>
</gene>
<dbReference type="EMBL" id="WVHT01000004">
    <property type="protein sequence ID" value="MXV51485.1"/>
    <property type="molecule type" value="Genomic_DNA"/>
</dbReference>
<dbReference type="InterPro" id="IPR036390">
    <property type="entry name" value="WH_DNA-bd_sf"/>
</dbReference>
<dbReference type="InterPro" id="IPR000524">
    <property type="entry name" value="Tscrpt_reg_HTH_GntR"/>
</dbReference>
<dbReference type="Proteomes" id="UP000466586">
    <property type="component" value="Unassembled WGS sequence"/>
</dbReference>
<dbReference type="GO" id="GO:0003677">
    <property type="term" value="F:DNA binding"/>
    <property type="evidence" value="ECO:0007669"/>
    <property type="project" value="UniProtKB-KW"/>
</dbReference>
<keyword evidence="2" id="KW-0238">DNA-binding</keyword>
<accession>A0A7K1YA81</accession>
<dbReference type="RefSeq" id="WP_160844653.1">
    <property type="nucleotide sequence ID" value="NZ_WVHT01000004.1"/>
</dbReference>
<dbReference type="Gene3D" id="1.10.10.10">
    <property type="entry name" value="Winged helix-like DNA-binding domain superfamily/Winged helix DNA-binding domain"/>
    <property type="match status" value="1"/>
</dbReference>
<dbReference type="PROSITE" id="PS50949">
    <property type="entry name" value="HTH_GNTR"/>
    <property type="match status" value="1"/>
</dbReference>